<proteinExistence type="predicted"/>
<keyword evidence="1" id="KW-0812">Transmembrane</keyword>
<dbReference type="Pfam" id="PF05656">
    <property type="entry name" value="DUF805"/>
    <property type="match status" value="1"/>
</dbReference>
<dbReference type="PANTHER" id="PTHR34980:SF1">
    <property type="entry name" value="INNER MEMBRANE PROTEIN"/>
    <property type="match status" value="1"/>
</dbReference>
<organism evidence="2 3">
    <name type="scientific">Kiloniella antarctica</name>
    <dbReference type="NCBI Taxonomy" id="1550907"/>
    <lineage>
        <taxon>Bacteria</taxon>
        <taxon>Pseudomonadati</taxon>
        <taxon>Pseudomonadota</taxon>
        <taxon>Alphaproteobacteria</taxon>
        <taxon>Rhodospirillales</taxon>
        <taxon>Kiloniellaceae</taxon>
        <taxon>Kiloniella</taxon>
    </lineage>
</organism>
<keyword evidence="1" id="KW-1133">Transmembrane helix</keyword>
<dbReference type="PANTHER" id="PTHR34980">
    <property type="entry name" value="INNER MEMBRANE PROTEIN-RELATED-RELATED"/>
    <property type="match status" value="1"/>
</dbReference>
<keyword evidence="1" id="KW-0472">Membrane</keyword>
<dbReference type="EMBL" id="JBHUII010000013">
    <property type="protein sequence ID" value="MFD2208070.1"/>
    <property type="molecule type" value="Genomic_DNA"/>
</dbReference>
<keyword evidence="3" id="KW-1185">Reference proteome</keyword>
<reference evidence="3" key="1">
    <citation type="journal article" date="2019" name="Int. J. Syst. Evol. Microbiol.">
        <title>The Global Catalogue of Microorganisms (GCM) 10K type strain sequencing project: providing services to taxonomists for standard genome sequencing and annotation.</title>
        <authorList>
            <consortium name="The Broad Institute Genomics Platform"/>
            <consortium name="The Broad Institute Genome Sequencing Center for Infectious Disease"/>
            <person name="Wu L."/>
            <person name="Ma J."/>
        </authorList>
    </citation>
    <scope>NUCLEOTIDE SEQUENCE [LARGE SCALE GENOMIC DNA]</scope>
    <source>
        <strain evidence="3">CGMCC 4.7192</strain>
    </source>
</reference>
<dbReference type="RefSeq" id="WP_380255332.1">
    <property type="nucleotide sequence ID" value="NZ_JBHUII010000013.1"/>
</dbReference>
<sequence length="145" mass="16434">MTDSVMTQTPVTSGSQEFSWRWFLISSQGRISRSDYWLRYFLPYFVISIILTALDFMLGSYSIEAGAGLLSGVFSLVAIVPSILILIKRWHDRDKSGWWTLIIFVPIIGALWILIECGFLKGTEGPNRFGPSRFASEQNLGEVFE</sequence>
<comment type="caution">
    <text evidence="2">The sequence shown here is derived from an EMBL/GenBank/DDBJ whole genome shotgun (WGS) entry which is preliminary data.</text>
</comment>
<evidence type="ECO:0000256" key="1">
    <source>
        <dbReference type="SAM" id="Phobius"/>
    </source>
</evidence>
<protein>
    <submittedName>
        <fullName evidence="2">DUF805 domain-containing protein</fullName>
    </submittedName>
</protein>
<name>A0ABW5BTB4_9PROT</name>
<evidence type="ECO:0000313" key="3">
    <source>
        <dbReference type="Proteomes" id="UP001597294"/>
    </source>
</evidence>
<gene>
    <name evidence="2" type="ORF">ACFSKO_20825</name>
</gene>
<accession>A0ABW5BTB4</accession>
<dbReference type="InterPro" id="IPR008523">
    <property type="entry name" value="DUF805"/>
</dbReference>
<evidence type="ECO:0000313" key="2">
    <source>
        <dbReference type="EMBL" id="MFD2208070.1"/>
    </source>
</evidence>
<feature type="transmembrane region" description="Helical" evidence="1">
    <location>
        <begin position="98"/>
        <end position="115"/>
    </location>
</feature>
<dbReference type="Proteomes" id="UP001597294">
    <property type="component" value="Unassembled WGS sequence"/>
</dbReference>
<feature type="transmembrane region" description="Helical" evidence="1">
    <location>
        <begin position="40"/>
        <end position="59"/>
    </location>
</feature>
<feature type="transmembrane region" description="Helical" evidence="1">
    <location>
        <begin position="65"/>
        <end position="86"/>
    </location>
</feature>